<dbReference type="EMBL" id="VJMH01007223">
    <property type="protein sequence ID" value="KAF0685044.1"/>
    <property type="molecule type" value="Genomic_DNA"/>
</dbReference>
<evidence type="ECO:0000313" key="4">
    <source>
        <dbReference type="Proteomes" id="UP000332933"/>
    </source>
</evidence>
<dbReference type="SUPFAM" id="SSF48371">
    <property type="entry name" value="ARM repeat"/>
    <property type="match status" value="1"/>
</dbReference>
<feature type="region of interest" description="Disordered" evidence="1">
    <location>
        <begin position="1"/>
        <end position="35"/>
    </location>
</feature>
<dbReference type="PANTHER" id="PTHR15599">
    <property type="entry name" value="RTDR1"/>
    <property type="match status" value="1"/>
</dbReference>
<evidence type="ECO:0000313" key="3">
    <source>
        <dbReference type="EMBL" id="VFT99721.1"/>
    </source>
</evidence>
<keyword evidence="4" id="KW-1185">Reference proteome</keyword>
<protein>
    <submittedName>
        <fullName evidence="3">Aste57867_23073 protein</fullName>
    </submittedName>
</protein>
<dbReference type="InterPro" id="IPR042856">
    <property type="entry name" value="RSP14"/>
</dbReference>
<reference evidence="2" key="2">
    <citation type="submission" date="2019-06" db="EMBL/GenBank/DDBJ databases">
        <title>Genomics analysis of Aphanomyces spp. identifies a new class of oomycete effector associated with host adaptation.</title>
        <authorList>
            <person name="Gaulin E."/>
        </authorList>
    </citation>
    <scope>NUCLEOTIDE SEQUENCE</scope>
    <source>
        <strain evidence="2">CBS 578.67</strain>
    </source>
</reference>
<dbReference type="AlphaFoldDB" id="A0A485LNN0"/>
<evidence type="ECO:0000256" key="1">
    <source>
        <dbReference type="SAM" id="MobiDB-lite"/>
    </source>
</evidence>
<gene>
    <name evidence="3" type="primary">Aste57867_23073</name>
    <name evidence="2" type="ORF">As57867_023002</name>
    <name evidence="3" type="ORF">ASTE57867_23073</name>
</gene>
<organism evidence="3 4">
    <name type="scientific">Aphanomyces stellatus</name>
    <dbReference type="NCBI Taxonomy" id="120398"/>
    <lineage>
        <taxon>Eukaryota</taxon>
        <taxon>Sar</taxon>
        <taxon>Stramenopiles</taxon>
        <taxon>Oomycota</taxon>
        <taxon>Saprolegniomycetes</taxon>
        <taxon>Saprolegniales</taxon>
        <taxon>Verrucalvaceae</taxon>
        <taxon>Aphanomyces</taxon>
    </lineage>
</organism>
<proteinExistence type="predicted"/>
<sequence length="377" mass="41111">MPSTSTHPAKINHLRCPGSSLHHTTSHRHLAGSEAKLNPPAIADNAVVEAFGLGKCPRLVRLLGDESEAVLLHTLTSLAGVLSDPRDVVLCFDEHAHVLEPLAKLVYHANDAIQERTAECLKVISSHANGRAELISSRTMRKILKAFVRTEEQLMVHLFDTALNVGSLLSGAQEMTQNGYVNIVMDKLKHDLSDAVLLRTLRLVKIFVNDGMSGTVLRVVESNGVETVSRCVFSKVKPVQVAALQLIGAMMYLDRGRDHAMAHGVVKKLTKVLMDKEPAVCVASAGALMVLAIHDDAKREFHEGGAIPGLLQLLYRQDFGIQLNVLKLVAAIASYPPARQVMRTPQMEKIMIALTDDPSELLARTAKVALHAVVWMP</sequence>
<dbReference type="InterPro" id="IPR016024">
    <property type="entry name" value="ARM-type_fold"/>
</dbReference>
<dbReference type="InterPro" id="IPR011989">
    <property type="entry name" value="ARM-like"/>
</dbReference>
<reference evidence="3 4" key="1">
    <citation type="submission" date="2019-03" db="EMBL/GenBank/DDBJ databases">
        <authorList>
            <person name="Gaulin E."/>
            <person name="Dumas B."/>
        </authorList>
    </citation>
    <scope>NUCLEOTIDE SEQUENCE [LARGE SCALE GENOMIC DNA]</scope>
    <source>
        <strain evidence="3">CBS 568.67</strain>
    </source>
</reference>
<dbReference type="Proteomes" id="UP000332933">
    <property type="component" value="Unassembled WGS sequence"/>
</dbReference>
<dbReference type="Gene3D" id="1.25.10.10">
    <property type="entry name" value="Leucine-rich Repeat Variant"/>
    <property type="match status" value="2"/>
</dbReference>
<dbReference type="EMBL" id="CAADRA010007249">
    <property type="protein sequence ID" value="VFT99721.1"/>
    <property type="molecule type" value="Genomic_DNA"/>
</dbReference>
<dbReference type="OrthoDB" id="409644at2759"/>
<name>A0A485LNN0_9STRA</name>
<accession>A0A485LNN0</accession>
<evidence type="ECO:0000313" key="2">
    <source>
        <dbReference type="EMBL" id="KAF0685044.1"/>
    </source>
</evidence>
<dbReference type="PANTHER" id="PTHR15599:SF1">
    <property type="entry name" value="RADIAL SPOKE HEAD 14 HOMOLOG"/>
    <property type="match status" value="1"/>
</dbReference>